<keyword evidence="6" id="KW-1185">Reference proteome</keyword>
<evidence type="ECO:0000256" key="3">
    <source>
        <dbReference type="SAM" id="MobiDB-lite"/>
    </source>
</evidence>
<dbReference type="InterPro" id="IPR000504">
    <property type="entry name" value="RRM_dom"/>
</dbReference>
<dbReference type="InterPro" id="IPR035979">
    <property type="entry name" value="RBD_domain_sf"/>
</dbReference>
<dbReference type="GO" id="GO:0003723">
    <property type="term" value="F:RNA binding"/>
    <property type="evidence" value="ECO:0007669"/>
    <property type="project" value="UniProtKB-UniRule"/>
</dbReference>
<comment type="similarity">
    <text evidence="1">Belongs to the RRM CPSF6/7 family.</text>
</comment>
<dbReference type="SUPFAM" id="SSF54928">
    <property type="entry name" value="RNA-binding domain, RBD"/>
    <property type="match status" value="1"/>
</dbReference>
<dbReference type="InterPro" id="IPR012677">
    <property type="entry name" value="Nucleotide-bd_a/b_plait_sf"/>
</dbReference>
<feature type="region of interest" description="Disordered" evidence="3">
    <location>
        <begin position="167"/>
        <end position="241"/>
    </location>
</feature>
<evidence type="ECO:0000313" key="5">
    <source>
        <dbReference type="EMBL" id="QDZ24354.1"/>
    </source>
</evidence>
<dbReference type="Pfam" id="PF00076">
    <property type="entry name" value="RRM_1"/>
    <property type="match status" value="1"/>
</dbReference>
<dbReference type="GO" id="GO:0006397">
    <property type="term" value="P:mRNA processing"/>
    <property type="evidence" value="ECO:0007669"/>
    <property type="project" value="UniProtKB-KW"/>
</dbReference>
<feature type="compositionally biased region" description="Gly residues" evidence="3">
    <location>
        <begin position="180"/>
        <end position="196"/>
    </location>
</feature>
<feature type="compositionally biased region" description="Low complexity" evidence="3">
    <location>
        <begin position="168"/>
        <end position="179"/>
    </location>
</feature>
<dbReference type="GO" id="GO:0005634">
    <property type="term" value="C:nucleus"/>
    <property type="evidence" value="ECO:0007669"/>
    <property type="project" value="UniProtKB-SubCell"/>
</dbReference>
<feature type="compositionally biased region" description="Gly residues" evidence="3">
    <location>
        <begin position="208"/>
        <end position="235"/>
    </location>
</feature>
<proteinExistence type="inferred from homology"/>
<dbReference type="Gene3D" id="3.30.70.330">
    <property type="match status" value="1"/>
</dbReference>
<evidence type="ECO:0000313" key="6">
    <source>
        <dbReference type="Proteomes" id="UP000316726"/>
    </source>
</evidence>
<evidence type="ECO:0000256" key="2">
    <source>
        <dbReference type="PROSITE-ProRule" id="PRU00176"/>
    </source>
</evidence>
<dbReference type="SMART" id="SM00360">
    <property type="entry name" value="RRM"/>
    <property type="match status" value="1"/>
</dbReference>
<feature type="domain" description="RRM" evidence="4">
    <location>
        <begin position="92"/>
        <end position="170"/>
    </location>
</feature>
<dbReference type="STRING" id="1764295.A0A5B8MY86"/>
<dbReference type="InterPro" id="IPR034772">
    <property type="entry name" value="CPSF6/7"/>
</dbReference>
<dbReference type="CDD" id="cd12372">
    <property type="entry name" value="RRM_CFIm68_CFIm59"/>
    <property type="match status" value="1"/>
</dbReference>
<keyword evidence="2" id="KW-0694">RNA-binding</keyword>
<gene>
    <name evidence="5" type="ORF">A3770_13p68720</name>
</gene>
<dbReference type="EMBL" id="CP031046">
    <property type="protein sequence ID" value="QDZ24354.1"/>
    <property type="molecule type" value="Genomic_DNA"/>
</dbReference>
<evidence type="ECO:0000256" key="1">
    <source>
        <dbReference type="ARBA" id="ARBA00006265"/>
    </source>
</evidence>
<organism evidence="5 6">
    <name type="scientific">Chloropicon primus</name>
    <dbReference type="NCBI Taxonomy" id="1764295"/>
    <lineage>
        <taxon>Eukaryota</taxon>
        <taxon>Viridiplantae</taxon>
        <taxon>Chlorophyta</taxon>
        <taxon>Chloropicophyceae</taxon>
        <taxon>Chloropicales</taxon>
        <taxon>Chloropicaceae</taxon>
        <taxon>Chloropicon</taxon>
    </lineage>
</organism>
<reference evidence="5 6" key="1">
    <citation type="submission" date="2018-07" db="EMBL/GenBank/DDBJ databases">
        <title>The complete nuclear genome of the prasinophyte Chloropicon primus (CCMP1205).</title>
        <authorList>
            <person name="Pombert J.-F."/>
            <person name="Otis C."/>
            <person name="Turmel M."/>
            <person name="Lemieux C."/>
        </authorList>
    </citation>
    <scope>NUCLEOTIDE SEQUENCE [LARGE SCALE GENOMIC DNA]</scope>
    <source>
        <strain evidence="5 6">CCMP1205</strain>
    </source>
</reference>
<accession>A0A5B8MY86</accession>
<protein>
    <submittedName>
        <fullName evidence="5">RNA-binding domain-containing protein</fullName>
    </submittedName>
</protein>
<dbReference type="AlphaFoldDB" id="A0A5B8MY86"/>
<sequence length="241" mass="25144">MGRGGGGEGDDLDALYGDVGGLGEGEDGGHNGSRSVGEPGASVAPEPDTSAKQSSLEHVYQKYQPTASPSSQPSKVANRGGTPASDKQGGSLSVYLGNLQWWTTDVEVENACKEFGRIDSMRFYEDKVNGKSKGYVLVTFVDEEGAKACQEKLNGREMNGKKVVAAFQHQQQQQPQASKGGYGQGGYGQSAGGPSQGSGRPMARTGGAPYGGGHRAPYRGSGGRSYRSGGGGGYRDGYRRY</sequence>
<feature type="compositionally biased region" description="Polar residues" evidence="3">
    <location>
        <begin position="63"/>
        <end position="75"/>
    </location>
</feature>
<dbReference type="PANTHER" id="PTHR23204">
    <property type="entry name" value="CLEAVAGE AND POLYADENYLATION SPECIFIC FACTOR"/>
    <property type="match status" value="1"/>
</dbReference>
<name>A0A5B8MY86_9CHLO</name>
<dbReference type="Proteomes" id="UP000316726">
    <property type="component" value="Chromosome 13"/>
</dbReference>
<feature type="region of interest" description="Disordered" evidence="3">
    <location>
        <begin position="1"/>
        <end position="90"/>
    </location>
</feature>
<dbReference type="OrthoDB" id="439808at2759"/>
<evidence type="ECO:0000259" key="4">
    <source>
        <dbReference type="PROSITE" id="PS50102"/>
    </source>
</evidence>
<dbReference type="PROSITE" id="PS50102">
    <property type="entry name" value="RRM"/>
    <property type="match status" value="1"/>
</dbReference>